<evidence type="ECO:0000256" key="2">
    <source>
        <dbReference type="SAM" id="MobiDB-lite"/>
    </source>
</evidence>
<dbReference type="SUPFAM" id="SSF81383">
    <property type="entry name" value="F-box domain"/>
    <property type="match status" value="1"/>
</dbReference>
<dbReference type="SUPFAM" id="SSF50985">
    <property type="entry name" value="RCC1/BLIP-II"/>
    <property type="match status" value="1"/>
</dbReference>
<evidence type="ECO:0000313" key="4">
    <source>
        <dbReference type="Proteomes" id="UP001388673"/>
    </source>
</evidence>
<gene>
    <name evidence="3" type="ORF">IAR55_000254</name>
</gene>
<dbReference type="InterPro" id="IPR036047">
    <property type="entry name" value="F-box-like_dom_sf"/>
</dbReference>
<dbReference type="InterPro" id="IPR000408">
    <property type="entry name" value="Reg_chr_condens"/>
</dbReference>
<proteinExistence type="predicted"/>
<protein>
    <recommendedName>
        <fullName evidence="5">SCF-associated factor 1</fullName>
    </recommendedName>
</protein>
<dbReference type="InterPro" id="IPR051553">
    <property type="entry name" value="Ran_GTPase-activating"/>
</dbReference>
<dbReference type="PRINTS" id="PR00633">
    <property type="entry name" value="RCCNDNSATION"/>
</dbReference>
<dbReference type="PANTHER" id="PTHR45982:SF3">
    <property type="entry name" value="F-BOX PROTEIN POF9"/>
    <property type="match status" value="1"/>
</dbReference>
<sequence>MASTLTDIPSEVVLEHLLPVLSIKEITSLSAVNRQLHALTSDPTFWRLKTTTDFAFSPSALPPSPSSSWWKRVYLGLLQPRAFVWGSSDHGRLGGAELGQSVRRFGRFVDSPAEIVIGDAEAGGRTWTESFGDTLRSVVGGGGPTTRRSAAGVGEGQEEGKAGVVELQAGGWSFTARCSDGSVWVWGQLDGTIIRFRAPSWEDKNCQCPEPTKIPLPCKAEAISAGRRHLLVLDADNLVWELRAWGKAYHHTAPALTAPSNYGTNRHPPHIVQLSTGWDHSAALASDGGIHVWFPFSDAYEEGLTADDKLNGPIGVYTDRDGDVEDSRALKWGTAGNDVVITLPEIPGRPVLDAHDEEWTDLGAETLTGEPKSQKTRKELEEGWQEYEASRTAGTLAEGQTVVRIASGLDFLIALRKNGEVWFTRVKDREAILWQYLPYFSSPSITHITAQFESITTYATPTAHSPSSAVYHARLPTASPSFGETFQPDSLPELQNQGVIQVALGDYHYAALTSRGEMYTWGQGGSGQLGLGGGGRGGDEPNRVVFSDGGDDGNFVFAITAGGWHTGALLLGDPKVRREKEATRKQARAQPSPLHRSVNLTYDIGDSAGLVNMPGAFPNAVPTAPRAGNHTIPAGSITIPRGGVRAMPFFRVGFAGRGAMMGRGRGQRRGNDSDDARNVPGPE</sequence>
<evidence type="ECO:0008006" key="5">
    <source>
        <dbReference type="Google" id="ProtNLM"/>
    </source>
</evidence>
<feature type="repeat" description="RCC1" evidence="1">
    <location>
        <begin position="181"/>
        <end position="236"/>
    </location>
</feature>
<feature type="repeat" description="RCC1" evidence="1">
    <location>
        <begin position="516"/>
        <end position="572"/>
    </location>
</feature>
<dbReference type="GO" id="GO:0005085">
    <property type="term" value="F:guanyl-nucleotide exchange factor activity"/>
    <property type="evidence" value="ECO:0007669"/>
    <property type="project" value="TreeGrafter"/>
</dbReference>
<comment type="caution">
    <text evidence="3">The sequence shown here is derived from an EMBL/GenBank/DDBJ whole genome shotgun (WGS) entry which is preliminary data.</text>
</comment>
<feature type="region of interest" description="Disordered" evidence="2">
    <location>
        <begin position="660"/>
        <end position="683"/>
    </location>
</feature>
<name>A0AAW0Z6K2_9TREE</name>
<dbReference type="Proteomes" id="UP001388673">
    <property type="component" value="Unassembled WGS sequence"/>
</dbReference>
<dbReference type="GO" id="GO:0005737">
    <property type="term" value="C:cytoplasm"/>
    <property type="evidence" value="ECO:0007669"/>
    <property type="project" value="TreeGrafter"/>
</dbReference>
<dbReference type="PANTHER" id="PTHR45982">
    <property type="entry name" value="REGULATOR OF CHROMOSOME CONDENSATION"/>
    <property type="match status" value="1"/>
</dbReference>
<reference evidence="3 4" key="1">
    <citation type="journal article" date="2024" name="bioRxiv">
        <title>Comparative genomics of Cryptococcus and Kwoniella reveals pathogenesis evolution and contrasting karyotype dynamics via intercentromeric recombination or chromosome fusion.</title>
        <authorList>
            <person name="Coelho M.A."/>
            <person name="David-Palma M."/>
            <person name="Shea T."/>
            <person name="Bowers K."/>
            <person name="McGinley-Smith S."/>
            <person name="Mohammad A.W."/>
            <person name="Gnirke A."/>
            <person name="Yurkov A.M."/>
            <person name="Nowrousian M."/>
            <person name="Sun S."/>
            <person name="Cuomo C.A."/>
            <person name="Heitman J."/>
        </authorList>
    </citation>
    <scope>NUCLEOTIDE SEQUENCE [LARGE SCALE GENOMIC DNA]</scope>
    <source>
        <strain evidence="3 4">CBS 13917</strain>
    </source>
</reference>
<keyword evidence="4" id="KW-1185">Reference proteome</keyword>
<dbReference type="AlphaFoldDB" id="A0AAW0Z6K2"/>
<organism evidence="3 4">
    <name type="scientific">Kwoniella newhampshirensis</name>
    <dbReference type="NCBI Taxonomy" id="1651941"/>
    <lineage>
        <taxon>Eukaryota</taxon>
        <taxon>Fungi</taxon>
        <taxon>Dikarya</taxon>
        <taxon>Basidiomycota</taxon>
        <taxon>Agaricomycotina</taxon>
        <taxon>Tremellomycetes</taxon>
        <taxon>Tremellales</taxon>
        <taxon>Cryptococcaceae</taxon>
        <taxon>Kwoniella</taxon>
    </lineage>
</organism>
<evidence type="ECO:0000256" key="1">
    <source>
        <dbReference type="PROSITE-ProRule" id="PRU00235"/>
    </source>
</evidence>
<dbReference type="Gene3D" id="2.130.10.30">
    <property type="entry name" value="Regulator of chromosome condensation 1/beta-lactamase-inhibitor protein II"/>
    <property type="match status" value="2"/>
</dbReference>
<evidence type="ECO:0000313" key="3">
    <source>
        <dbReference type="EMBL" id="KAK8869686.1"/>
    </source>
</evidence>
<dbReference type="RefSeq" id="XP_066805932.1">
    <property type="nucleotide sequence ID" value="XM_066943390.1"/>
</dbReference>
<dbReference type="InterPro" id="IPR009091">
    <property type="entry name" value="RCC1/BLIP-II"/>
</dbReference>
<dbReference type="EMBL" id="JBCAWK010000001">
    <property type="protein sequence ID" value="KAK8869686.1"/>
    <property type="molecule type" value="Genomic_DNA"/>
</dbReference>
<dbReference type="Pfam" id="PF13540">
    <property type="entry name" value="RCC1_2"/>
    <property type="match status" value="1"/>
</dbReference>
<accession>A0AAW0Z6K2</accession>
<dbReference type="PROSITE" id="PS50012">
    <property type="entry name" value="RCC1_3"/>
    <property type="match status" value="2"/>
</dbReference>
<dbReference type="KEGG" id="kne:92177514"/>
<dbReference type="GeneID" id="92177514"/>